<feature type="region of interest" description="Disordered" evidence="1">
    <location>
        <begin position="118"/>
        <end position="153"/>
    </location>
</feature>
<feature type="compositionally biased region" description="Basic and acidic residues" evidence="1">
    <location>
        <begin position="65"/>
        <end position="86"/>
    </location>
</feature>
<sequence>MASGVRWAGTQRDGYIYTATHTCMYDPVDLTAAHIHTHTAVMFASRGRSRSPKHMHGLMEGVAALDRRPVQNHRDQNDAQRRDPAAHETPVGCELSLATPSAVRAVRVPKCRPEKFFLLSRDPSPYGYPEDEGDLKHRSKDRTQTRDSPEHLQ</sequence>
<keyword evidence="3" id="KW-1185">Reference proteome</keyword>
<accession>A0A9W7WH23</accession>
<evidence type="ECO:0000313" key="2">
    <source>
        <dbReference type="EMBL" id="KAI7801362.1"/>
    </source>
</evidence>
<feature type="compositionally biased region" description="Basic and acidic residues" evidence="1">
    <location>
        <begin position="141"/>
        <end position="153"/>
    </location>
</feature>
<comment type="caution">
    <text evidence="2">The sequence shown here is derived from an EMBL/GenBank/DDBJ whole genome shotgun (WGS) entry which is preliminary data.</text>
</comment>
<dbReference type="EMBL" id="JAFHDT010000013">
    <property type="protein sequence ID" value="KAI7801362.1"/>
    <property type="molecule type" value="Genomic_DNA"/>
</dbReference>
<organism evidence="2 3">
    <name type="scientific">Triplophysa rosa</name>
    <name type="common">Cave loach</name>
    <dbReference type="NCBI Taxonomy" id="992332"/>
    <lineage>
        <taxon>Eukaryota</taxon>
        <taxon>Metazoa</taxon>
        <taxon>Chordata</taxon>
        <taxon>Craniata</taxon>
        <taxon>Vertebrata</taxon>
        <taxon>Euteleostomi</taxon>
        <taxon>Actinopterygii</taxon>
        <taxon>Neopterygii</taxon>
        <taxon>Teleostei</taxon>
        <taxon>Ostariophysi</taxon>
        <taxon>Cypriniformes</taxon>
        <taxon>Nemacheilidae</taxon>
        <taxon>Triplophysa</taxon>
    </lineage>
</organism>
<name>A0A9W7WH23_TRIRA</name>
<feature type="region of interest" description="Disordered" evidence="1">
    <location>
        <begin position="64"/>
        <end position="92"/>
    </location>
</feature>
<dbReference type="Proteomes" id="UP001059041">
    <property type="component" value="Linkage Group LG13"/>
</dbReference>
<evidence type="ECO:0000256" key="1">
    <source>
        <dbReference type="SAM" id="MobiDB-lite"/>
    </source>
</evidence>
<proteinExistence type="predicted"/>
<dbReference type="AlphaFoldDB" id="A0A9W7WH23"/>
<gene>
    <name evidence="2" type="ORF">IRJ41_008925</name>
</gene>
<protein>
    <submittedName>
        <fullName evidence="2">Uncharacterized protein</fullName>
    </submittedName>
</protein>
<evidence type="ECO:0000313" key="3">
    <source>
        <dbReference type="Proteomes" id="UP001059041"/>
    </source>
</evidence>
<reference evidence="2" key="1">
    <citation type="submission" date="2021-02" db="EMBL/GenBank/DDBJ databases">
        <title>Comparative genomics reveals that relaxation of natural selection precedes convergent phenotypic evolution of cavefish.</title>
        <authorList>
            <person name="Peng Z."/>
        </authorList>
    </citation>
    <scope>NUCLEOTIDE SEQUENCE</scope>
    <source>
        <tissue evidence="2">Muscle</tissue>
    </source>
</reference>